<dbReference type="CDD" id="cd17895">
    <property type="entry name" value="AGPR_1_N"/>
    <property type="match status" value="1"/>
</dbReference>
<dbReference type="InterPro" id="IPR050085">
    <property type="entry name" value="AGPR"/>
</dbReference>
<dbReference type="Gene3D" id="3.30.360.10">
    <property type="entry name" value="Dihydrodipicolinate Reductase, domain 2"/>
    <property type="match status" value="2"/>
</dbReference>
<comment type="subcellular location">
    <subcellularLocation>
        <location evidence="5">Cytoplasm</location>
    </subcellularLocation>
</comment>
<keyword evidence="1 5" id="KW-0055">Arginine biosynthesis</keyword>
<keyword evidence="2 5" id="KW-0028">Amino-acid biosynthesis</keyword>
<dbReference type="InterPro" id="IPR023013">
    <property type="entry name" value="AGPR_AS"/>
</dbReference>
<dbReference type="PROSITE" id="PS01224">
    <property type="entry name" value="ARGC"/>
    <property type="match status" value="1"/>
</dbReference>
<evidence type="ECO:0000313" key="9">
    <source>
        <dbReference type="Proteomes" id="UP000191931"/>
    </source>
</evidence>
<proteinExistence type="inferred from homology"/>
<dbReference type="Pfam" id="PF01118">
    <property type="entry name" value="Semialdhyde_dh"/>
    <property type="match status" value="1"/>
</dbReference>
<dbReference type="OrthoDB" id="9801289at2"/>
<dbReference type="AlphaFoldDB" id="A0A1W1H9Q0"/>
<evidence type="ECO:0000256" key="4">
    <source>
        <dbReference type="ARBA" id="ARBA00023002"/>
    </source>
</evidence>
<dbReference type="InterPro" id="IPR000706">
    <property type="entry name" value="AGPR_type-1"/>
</dbReference>
<dbReference type="GO" id="GO:0006526">
    <property type="term" value="P:L-arginine biosynthetic process"/>
    <property type="evidence" value="ECO:0007669"/>
    <property type="project" value="UniProtKB-UniRule"/>
</dbReference>
<dbReference type="EMBL" id="FWEV01000077">
    <property type="protein sequence ID" value="SLM29135.1"/>
    <property type="molecule type" value="Genomic_DNA"/>
</dbReference>
<evidence type="ECO:0000256" key="5">
    <source>
        <dbReference type="HAMAP-Rule" id="MF_00150"/>
    </source>
</evidence>
<dbReference type="PANTHER" id="PTHR32338">
    <property type="entry name" value="N-ACETYL-GAMMA-GLUTAMYL-PHOSPHATE REDUCTASE, CHLOROPLASTIC-RELATED-RELATED"/>
    <property type="match status" value="1"/>
</dbReference>
<dbReference type="Proteomes" id="UP000191931">
    <property type="component" value="Unassembled WGS sequence"/>
</dbReference>
<keyword evidence="9" id="KW-1185">Reference proteome</keyword>
<dbReference type="GO" id="GO:0051287">
    <property type="term" value="F:NAD binding"/>
    <property type="evidence" value="ECO:0007669"/>
    <property type="project" value="InterPro"/>
</dbReference>
<sequence length="400" mass="43499">MIKTAVAGATGYTGAELVKLITGHPDAELTSVTSRSYGGKNIADIFPSMRGVVDITCQDMNPDELKGKVDCVFLALPHKISMGYAPLFLENGIKVIDLSADFRFKSLETYEKTYQKHSAPDLLKHSVYGLSEIYRDEIQKADLVGNPGCYPTSLLLPIIPLVRDGLVRTEGIISDSKSGVSGAGRSLSLTSHYCEVTESFKAYKVGSHRHVPEMEEILTAHAPDKNAGAETAIQGNDKMEAEIQGNDKVEAEIQDHHRLKPAIAENDKVAFGTSDGNVNNIKITFVPHLLPMSRGMLTTIYAGISDNATENSIRETLADTYRNNFFVRILPEGMFPDTAHVRGTNFCDIGLWVDESSKRIIIISAIDNILKGAAGQAVQNMNLMFGLDEATGLKIIPGAI</sequence>
<dbReference type="RefSeq" id="WP_080805843.1">
    <property type="nucleotide sequence ID" value="NZ_LT828551.1"/>
</dbReference>
<reference evidence="8 9" key="1">
    <citation type="submission" date="2017-03" db="EMBL/GenBank/DDBJ databases">
        <authorList>
            <person name="Afonso C.L."/>
            <person name="Miller P.J."/>
            <person name="Scott M.A."/>
            <person name="Spackman E."/>
            <person name="Goraichik I."/>
            <person name="Dimitrov K.M."/>
            <person name="Suarez D.L."/>
            <person name="Swayne D.E."/>
        </authorList>
    </citation>
    <scope>NUCLEOTIDE SEQUENCE [LARGE SCALE GENOMIC DNA]</scope>
    <source>
        <strain evidence="8">PRJEB14757</strain>
    </source>
</reference>
<name>A0A1W1H9Q0_9BACT</name>
<dbReference type="SMART" id="SM00859">
    <property type="entry name" value="Semialdhyde_dh"/>
    <property type="match status" value="1"/>
</dbReference>
<dbReference type="PANTHER" id="PTHR32338:SF10">
    <property type="entry name" value="N-ACETYL-GAMMA-GLUTAMYL-PHOSPHATE REDUCTASE, CHLOROPLASTIC-RELATED"/>
    <property type="match status" value="1"/>
</dbReference>
<keyword evidence="3 5" id="KW-0521">NADP</keyword>
<dbReference type="HAMAP" id="MF_00150">
    <property type="entry name" value="ArgC_type1"/>
    <property type="match status" value="1"/>
</dbReference>
<dbReference type="InterPro" id="IPR000534">
    <property type="entry name" value="Semialdehyde_DH_NAD-bd"/>
</dbReference>
<dbReference type="SUPFAM" id="SSF51735">
    <property type="entry name" value="NAD(P)-binding Rossmann-fold domains"/>
    <property type="match status" value="1"/>
</dbReference>
<dbReference type="InterPro" id="IPR058924">
    <property type="entry name" value="AGPR_dimerisation_dom"/>
</dbReference>
<protein>
    <recommendedName>
        <fullName evidence="5">N-acetyl-gamma-glutamyl-phosphate reductase</fullName>
        <shortName evidence="5">AGPR</shortName>
        <ecNumber evidence="5">1.2.1.38</ecNumber>
    </recommendedName>
    <alternativeName>
        <fullName evidence="5">N-acetyl-glutamate semialdehyde dehydrogenase</fullName>
        <shortName evidence="5">NAGSA dehydrogenase</shortName>
    </alternativeName>
</protein>
<organism evidence="8 9">
    <name type="scientific">Desulfamplus magnetovallimortis</name>
    <dbReference type="NCBI Taxonomy" id="1246637"/>
    <lineage>
        <taxon>Bacteria</taxon>
        <taxon>Pseudomonadati</taxon>
        <taxon>Thermodesulfobacteriota</taxon>
        <taxon>Desulfobacteria</taxon>
        <taxon>Desulfobacterales</taxon>
        <taxon>Desulfobacteraceae</taxon>
        <taxon>Desulfamplus</taxon>
    </lineage>
</organism>
<feature type="active site" evidence="5 6">
    <location>
        <position position="149"/>
    </location>
</feature>
<dbReference type="InterPro" id="IPR036291">
    <property type="entry name" value="NAD(P)-bd_dom_sf"/>
</dbReference>
<comment type="function">
    <text evidence="5">Catalyzes the NADPH-dependent reduction of N-acetyl-5-glutamyl phosphate to yield N-acetyl-L-glutamate 5-semialdehyde.</text>
</comment>
<evidence type="ECO:0000256" key="2">
    <source>
        <dbReference type="ARBA" id="ARBA00022605"/>
    </source>
</evidence>
<dbReference type="GO" id="GO:0005737">
    <property type="term" value="C:cytoplasm"/>
    <property type="evidence" value="ECO:0007669"/>
    <property type="project" value="UniProtKB-SubCell"/>
</dbReference>
<dbReference type="UniPathway" id="UPA00068">
    <property type="reaction ID" value="UER00108"/>
</dbReference>
<evidence type="ECO:0000256" key="1">
    <source>
        <dbReference type="ARBA" id="ARBA00022571"/>
    </source>
</evidence>
<keyword evidence="5" id="KW-0963">Cytoplasm</keyword>
<evidence type="ECO:0000256" key="3">
    <source>
        <dbReference type="ARBA" id="ARBA00022857"/>
    </source>
</evidence>
<feature type="domain" description="Semialdehyde dehydrogenase NAD-binding" evidence="7">
    <location>
        <begin position="3"/>
        <end position="141"/>
    </location>
</feature>
<dbReference type="EC" id="1.2.1.38" evidence="5"/>
<dbReference type="STRING" id="1246637.MTBBW1_1680047"/>
<gene>
    <name evidence="5 8" type="primary">argC</name>
    <name evidence="8" type="ORF">MTBBW1_1680047</name>
</gene>
<dbReference type="SUPFAM" id="SSF55347">
    <property type="entry name" value="Glyceraldehyde-3-phosphate dehydrogenase-like, C-terminal domain"/>
    <property type="match status" value="2"/>
</dbReference>
<dbReference type="NCBIfam" id="TIGR01850">
    <property type="entry name" value="argC"/>
    <property type="match status" value="1"/>
</dbReference>
<keyword evidence="4 5" id="KW-0560">Oxidoreductase</keyword>
<dbReference type="GO" id="GO:0070401">
    <property type="term" value="F:NADP+ binding"/>
    <property type="evidence" value="ECO:0007669"/>
    <property type="project" value="InterPro"/>
</dbReference>
<accession>A0A1W1H9Q0</accession>
<comment type="pathway">
    <text evidence="5">Amino-acid biosynthesis; L-arginine biosynthesis; N(2)-acetyl-L-ornithine from L-glutamate: step 3/4.</text>
</comment>
<dbReference type="GO" id="GO:0003942">
    <property type="term" value="F:N-acetyl-gamma-glutamyl-phosphate reductase activity"/>
    <property type="evidence" value="ECO:0007669"/>
    <property type="project" value="UniProtKB-UniRule"/>
</dbReference>
<dbReference type="Gene3D" id="3.40.50.720">
    <property type="entry name" value="NAD(P)-binding Rossmann-like Domain"/>
    <property type="match status" value="2"/>
</dbReference>
<dbReference type="Pfam" id="PF22698">
    <property type="entry name" value="Semialdhyde_dhC_1"/>
    <property type="match status" value="2"/>
</dbReference>
<evidence type="ECO:0000256" key="6">
    <source>
        <dbReference type="PROSITE-ProRule" id="PRU10010"/>
    </source>
</evidence>
<evidence type="ECO:0000259" key="7">
    <source>
        <dbReference type="SMART" id="SM00859"/>
    </source>
</evidence>
<comment type="similarity">
    <text evidence="5">Belongs to the NAGSA dehydrogenase family. Type 1 subfamily.</text>
</comment>
<evidence type="ECO:0000313" key="8">
    <source>
        <dbReference type="EMBL" id="SLM29135.1"/>
    </source>
</evidence>
<comment type="catalytic activity">
    <reaction evidence="5">
        <text>N-acetyl-L-glutamate 5-semialdehyde + phosphate + NADP(+) = N-acetyl-L-glutamyl 5-phosphate + NADPH + H(+)</text>
        <dbReference type="Rhea" id="RHEA:21588"/>
        <dbReference type="ChEBI" id="CHEBI:15378"/>
        <dbReference type="ChEBI" id="CHEBI:29123"/>
        <dbReference type="ChEBI" id="CHEBI:43474"/>
        <dbReference type="ChEBI" id="CHEBI:57783"/>
        <dbReference type="ChEBI" id="CHEBI:57936"/>
        <dbReference type="ChEBI" id="CHEBI:58349"/>
        <dbReference type="EC" id="1.2.1.38"/>
    </reaction>
</comment>
<dbReference type="CDD" id="cd23934">
    <property type="entry name" value="AGPR_1_C"/>
    <property type="match status" value="1"/>
</dbReference>